<dbReference type="VEuPathDB" id="CryptoDB:Chro.80452"/>
<reference evidence="12" key="2">
    <citation type="submission" date="2015-08" db="EMBL/GenBank/DDBJ databases">
        <authorList>
            <person name="Babu N.S."/>
            <person name="Beckwith C.J."/>
            <person name="Beseler K.G."/>
            <person name="Brison A."/>
            <person name="Carone J.V."/>
            <person name="Caskin T.P."/>
            <person name="Diamond M."/>
            <person name="Durham M.E."/>
            <person name="Foxe J.M."/>
            <person name="Go M."/>
            <person name="Henderson B.A."/>
            <person name="Jones I.B."/>
            <person name="McGettigan J.A."/>
            <person name="Micheletti S.J."/>
            <person name="Nasrallah M.E."/>
            <person name="Ortiz D."/>
            <person name="Piller C.R."/>
            <person name="Privatt S.R."/>
            <person name="Schneider S.L."/>
            <person name="Sharp S."/>
            <person name="Smith T.C."/>
            <person name="Stanton J.D."/>
            <person name="Ullery H.E."/>
            <person name="Wilson R.J."/>
            <person name="Serrano M.G."/>
            <person name="Buck G."/>
            <person name="Lee V."/>
            <person name="Wang Y."/>
            <person name="Carvalho R."/>
            <person name="Voegtly L."/>
            <person name="Shi R."/>
            <person name="Duckworth R."/>
            <person name="Johnson A."/>
            <person name="Loviza R."/>
            <person name="Walstead R."/>
            <person name="Shah Z."/>
            <person name="Kiflezghi M."/>
            <person name="Wade K."/>
            <person name="Ball S.L."/>
            <person name="Bradley K.W."/>
            <person name="Asai D.J."/>
            <person name="Bowman C.A."/>
            <person name="Russell D.A."/>
            <person name="Pope W.H."/>
            <person name="Jacobs-Sera D."/>
            <person name="Hendrix R.W."/>
            <person name="Hatfull G.F."/>
        </authorList>
    </citation>
    <scope>NUCLEOTIDE SEQUENCE [LARGE SCALE GENOMIC DNA]</scope>
</reference>
<dbReference type="GO" id="GO:0005085">
    <property type="term" value="F:guanyl-nucleotide exchange factor activity"/>
    <property type="evidence" value="ECO:0007669"/>
    <property type="project" value="TreeGrafter"/>
</dbReference>
<accession>A0A0S4TKW0</accession>
<dbReference type="EMBL" id="JTAI01000002">
    <property type="protein sequence ID" value="PPS98118.1"/>
    <property type="molecule type" value="Genomic_DNA"/>
</dbReference>
<keyword evidence="3" id="KW-0963">Cytoplasm</keyword>
<comment type="subunit">
    <text evidence="9">Component of the translation initiation factor 2B (eIF2B) complex which is a heterodecamer of two sets of five different subunits: alpha, beta, gamma, delta and epsilon. Subunits alpha, beta and delta comprise a regulatory subcomplex and subunits epsilon and gamma comprise a catalytic subcomplex. Within the complex, the hexameric regulatory complex resides at the center, with the two heterodimeric catalytic subcomplexes bound on opposite sides.</text>
</comment>
<dbReference type="GO" id="GO:0005829">
    <property type="term" value="C:cytosol"/>
    <property type="evidence" value="ECO:0007669"/>
    <property type="project" value="UniProtKB-SubCell"/>
</dbReference>
<comment type="similarity">
    <text evidence="2">Belongs to the eIF-2B gamma/epsilon subunits family.</text>
</comment>
<dbReference type="VEuPathDB" id="CryptoDB:CHUDEA8_3940"/>
<dbReference type="PANTHER" id="PTHR45989">
    <property type="entry name" value="TRANSLATION INITIATION FACTOR EIF-2B SUBUNIT GAMMA"/>
    <property type="match status" value="1"/>
</dbReference>
<dbReference type="GO" id="GO:0003743">
    <property type="term" value="F:translation initiation factor activity"/>
    <property type="evidence" value="ECO:0007669"/>
    <property type="project" value="UniProtKB-KW"/>
</dbReference>
<evidence type="ECO:0000256" key="7">
    <source>
        <dbReference type="ARBA" id="ARBA00044229"/>
    </source>
</evidence>
<keyword evidence="5" id="KW-0648">Protein biosynthesis</keyword>
<protein>
    <recommendedName>
        <fullName evidence="6">Translation initiation factor eIF2B subunit gamma</fullName>
    </recommendedName>
    <alternativeName>
        <fullName evidence="7">eIF2B GDP-GTP exchange factor subunit gamma</fullName>
    </alternativeName>
</protein>
<dbReference type="Proteomes" id="UP001429100">
    <property type="component" value="Unassembled WGS sequence"/>
</dbReference>
<dbReference type="InterPro" id="IPR005835">
    <property type="entry name" value="NTP_transferase_dom"/>
</dbReference>
<keyword evidence="14" id="KW-1185">Reference proteome</keyword>
<dbReference type="AlphaFoldDB" id="A0A0S4TKW0"/>
<evidence type="ECO:0000256" key="1">
    <source>
        <dbReference type="ARBA" id="ARBA00004514"/>
    </source>
</evidence>
<feature type="domain" description="EIF2B subunit epsilon/gamma LbH" evidence="11">
    <location>
        <begin position="396"/>
        <end position="476"/>
    </location>
</feature>
<comment type="subcellular location">
    <subcellularLocation>
        <location evidence="1">Cytoplasm</location>
        <location evidence="1">Cytosol</location>
    </subcellularLocation>
</comment>
<evidence type="ECO:0000259" key="10">
    <source>
        <dbReference type="Pfam" id="PF00483"/>
    </source>
</evidence>
<dbReference type="EMBL" id="LN877954">
    <property type="protein sequence ID" value="CUV07946.1"/>
    <property type="molecule type" value="Genomic_DNA"/>
</dbReference>
<dbReference type="Pfam" id="PF00483">
    <property type="entry name" value="NTP_transferase"/>
    <property type="match status" value="1"/>
</dbReference>
<evidence type="ECO:0000313" key="13">
    <source>
        <dbReference type="EMBL" id="PPS98118.1"/>
    </source>
</evidence>
<dbReference type="Pfam" id="PF25084">
    <property type="entry name" value="LbH_EIF2B"/>
    <property type="match status" value="1"/>
</dbReference>
<dbReference type="Proteomes" id="UP000199752">
    <property type="component" value="Chromosome 8"/>
</dbReference>
<evidence type="ECO:0000256" key="6">
    <source>
        <dbReference type="ARBA" id="ARBA00044196"/>
    </source>
</evidence>
<evidence type="ECO:0000256" key="4">
    <source>
        <dbReference type="ARBA" id="ARBA00022540"/>
    </source>
</evidence>
<dbReference type="CDD" id="cd04198">
    <property type="entry name" value="eIF-2B_gamma_N"/>
    <property type="match status" value="1"/>
</dbReference>
<evidence type="ECO:0000256" key="3">
    <source>
        <dbReference type="ARBA" id="ARBA00022490"/>
    </source>
</evidence>
<keyword evidence="4" id="KW-0396">Initiation factor</keyword>
<dbReference type="InterPro" id="IPR056764">
    <property type="entry name" value="LbH_EIF2B3/5"/>
</dbReference>
<organism evidence="12">
    <name type="scientific">Cryptosporidium hominis</name>
    <dbReference type="NCBI Taxonomy" id="237895"/>
    <lineage>
        <taxon>Eukaryota</taxon>
        <taxon>Sar</taxon>
        <taxon>Alveolata</taxon>
        <taxon>Apicomplexa</taxon>
        <taxon>Conoidasida</taxon>
        <taxon>Coccidia</taxon>
        <taxon>Eucoccidiorida</taxon>
        <taxon>Eimeriorina</taxon>
        <taxon>Cryptosporidiidae</taxon>
        <taxon>Cryptosporidium</taxon>
    </lineage>
</organism>
<name>A0A0S4TKW0_CRYHO</name>
<dbReference type="PANTHER" id="PTHR45989:SF1">
    <property type="entry name" value="TRANSLATION INITIATION FACTOR EIF-2B SUBUNIT GAMMA"/>
    <property type="match status" value="1"/>
</dbReference>
<evidence type="ECO:0000256" key="5">
    <source>
        <dbReference type="ARBA" id="ARBA00022917"/>
    </source>
</evidence>
<evidence type="ECO:0000256" key="9">
    <source>
        <dbReference type="ARBA" id="ARBA00046432"/>
    </source>
</evidence>
<dbReference type="Gene3D" id="2.160.10.10">
    <property type="entry name" value="Hexapeptide repeat proteins"/>
    <property type="match status" value="1"/>
</dbReference>
<evidence type="ECO:0000256" key="8">
    <source>
        <dbReference type="ARBA" id="ARBA00045373"/>
    </source>
</evidence>
<gene>
    <name evidence="12" type="ORF">CHUDEA8_3940</name>
    <name evidence="13" type="ORF">GY17_00000837</name>
</gene>
<feature type="domain" description="Nucleotidyl transferase" evidence="10">
    <location>
        <begin position="15"/>
        <end position="167"/>
    </location>
</feature>
<comment type="function">
    <text evidence="8">Acts as a component of the translation initiation factor 2B (eIF2B) complex, which catalyzes the exchange of GDP for GTP on the eukaryotic initiation factor 2 (eIF2) complex gamma subunit. Its guanine nucleotide exchange factor activity is repressed when bound to eIF2 complex phosphorylated on the alpha subunit, thereby limiting the amount of methionyl-initiator methionine tRNA available to the ribosome and consequently global translation is repressed.</text>
</comment>
<dbReference type="InterPro" id="IPR051960">
    <property type="entry name" value="eIF2B_gamma"/>
</dbReference>
<evidence type="ECO:0000313" key="12">
    <source>
        <dbReference type="EMBL" id="CUV07946.1"/>
    </source>
</evidence>
<dbReference type="VEuPathDB" id="CryptoDB:GY17_00000837"/>
<evidence type="ECO:0000256" key="2">
    <source>
        <dbReference type="ARBA" id="ARBA00007878"/>
    </source>
</evidence>
<reference evidence="13 14" key="3">
    <citation type="submission" date="2017-10" db="EMBL/GenBank/DDBJ databases">
        <title>Consistent, comparative and evidence-based genome annotation and re-annotation for the closely-related species, Cryptosporidium parvum, C. hominis and C. tyzzeri.</title>
        <authorList>
            <person name="Baptista R.P."/>
            <person name="Li Y."/>
            <person name="Sateriale A."/>
            <person name="Striepen B."/>
            <person name="Kissinger J.C."/>
        </authorList>
    </citation>
    <scope>NUCLEOTIDE SEQUENCE [LARGE SCALE GENOMIC DNA]</scope>
    <source>
        <strain evidence="13">30976</strain>
    </source>
</reference>
<dbReference type="SUPFAM" id="SSF53448">
    <property type="entry name" value="Nucleotide-diphospho-sugar transferases"/>
    <property type="match status" value="1"/>
</dbReference>
<dbReference type="GO" id="GO:0005851">
    <property type="term" value="C:eukaryotic translation initiation factor 2B complex"/>
    <property type="evidence" value="ECO:0007669"/>
    <property type="project" value="TreeGrafter"/>
</dbReference>
<dbReference type="InterPro" id="IPR029044">
    <property type="entry name" value="Nucleotide-diphossugar_trans"/>
</dbReference>
<evidence type="ECO:0000259" key="11">
    <source>
        <dbReference type="Pfam" id="PF25084"/>
    </source>
</evidence>
<proteinExistence type="inferred from homology"/>
<reference evidence="13 14" key="1">
    <citation type="submission" date="2014-11" db="EMBL/GenBank/DDBJ databases">
        <title>Comparative genomic analysis of Cryptosporidium hominis reveals occurrence of genetic recombination in virulent subtypes.</title>
        <authorList>
            <person name="Guo Y."/>
            <person name="Tang K."/>
            <person name="Frace M."/>
            <person name="Li N."/>
            <person name="Roellig D.M."/>
            <person name="Sammons S."/>
            <person name="Knipe K."/>
            <person name="Rowe L."/>
            <person name="Feng Y."/>
            <person name="Xiao L."/>
        </authorList>
    </citation>
    <scope>NUCLEOTIDE SEQUENCE [LARGE SCALE GENOMIC DNA]</scope>
    <source>
        <strain evidence="13">30976</strain>
    </source>
</reference>
<dbReference type="Gene3D" id="3.90.550.10">
    <property type="entry name" value="Spore Coat Polysaccharide Biosynthesis Protein SpsA, Chain A"/>
    <property type="match status" value="1"/>
</dbReference>
<sequence>MTSNNERFLYSSEFKGVIFAGGSGRMLGPLAKNISKAMIPVCNKPMIWYPLSNLIQHRIRDICIFCEEEFENSIRKYISETFSNDTIIKRFEFEETYQQNIKIIGLKEDESLLESNGTWSILSEYGKEFLRDSDFFVLTCDVIGPLDLLGLANKHRLTQAVCTILLTESPDLSKIKSSGKQTSNSNNQAQANPIGGISVDLQKDKNRSIFVIDEKDEVILSIKDFYSAKQENEVFELSKLQLFWHPNVSLRTDLVDLHVYLFKSSIFKILEIASGSQKISTIEYPEDGIESIRLELLPFLAKNQHVPGSELWGRSKFDCYHFLDDEITTSNDSSVKFTKIDLPPKIEGTSVSYFLQKLPQNSSRVNTIMALHDCNLAATSPAYFPAWLAEEHDIGTNVGKEVIIGQNCNLGKSVQLRRCVIGSNVEIGDGSKIVNCVILDNAKIGSKCTIQNSVIGQYSEIGDSCKISYSVIEHYFKVEANSKSQGEIMEKRDELFEISI</sequence>
<dbReference type="VEuPathDB" id="CryptoDB:ChTU502y2012_405g0445"/>
<dbReference type="GO" id="GO:0002183">
    <property type="term" value="P:cytoplasmic translational initiation"/>
    <property type="evidence" value="ECO:0007669"/>
    <property type="project" value="TreeGrafter"/>
</dbReference>
<evidence type="ECO:0000313" key="14">
    <source>
        <dbReference type="Proteomes" id="UP001429100"/>
    </source>
</evidence>